<dbReference type="PANTHER" id="PTHR38031">
    <property type="entry name" value="SULFUR CARRIER PROTEIN SLR0821-RELATED"/>
    <property type="match status" value="1"/>
</dbReference>
<dbReference type="PANTHER" id="PTHR38031:SF1">
    <property type="entry name" value="SULFUR CARRIER PROTEIN CYSO"/>
    <property type="match status" value="1"/>
</dbReference>
<dbReference type="Pfam" id="PF02597">
    <property type="entry name" value="ThiS"/>
    <property type="match status" value="1"/>
</dbReference>
<dbReference type="InterPro" id="IPR012675">
    <property type="entry name" value="Beta-grasp_dom_sf"/>
</dbReference>
<dbReference type="InterPro" id="IPR052045">
    <property type="entry name" value="Sulfur_Carrier/Prot_Modifier"/>
</dbReference>
<dbReference type="EMBL" id="AOMA01000182">
    <property type="protein sequence ID" value="EMA30020.1"/>
    <property type="molecule type" value="Genomic_DNA"/>
</dbReference>
<evidence type="ECO:0000313" key="1">
    <source>
        <dbReference type="EMBL" id="EMA30020.1"/>
    </source>
</evidence>
<gene>
    <name evidence="1" type="ORF">C446_16852</name>
</gene>
<keyword evidence="2" id="KW-1185">Reference proteome</keyword>
<reference evidence="1 2" key="1">
    <citation type="journal article" date="2014" name="PLoS Genet.">
        <title>Phylogenetically driven sequencing of extremely halophilic archaea reveals strategies for static and dynamic osmo-response.</title>
        <authorList>
            <person name="Becker E.A."/>
            <person name="Seitzer P.M."/>
            <person name="Tritt A."/>
            <person name="Larsen D."/>
            <person name="Krusor M."/>
            <person name="Yao A.I."/>
            <person name="Wu D."/>
            <person name="Madern D."/>
            <person name="Eisen J.A."/>
            <person name="Darling A.E."/>
            <person name="Facciotti M.T."/>
        </authorList>
    </citation>
    <scope>NUCLEOTIDE SEQUENCE [LARGE SCALE GENOMIC DNA]</scope>
    <source>
        <strain evidence="1 2">JCM 10879</strain>
    </source>
</reference>
<evidence type="ECO:0000313" key="2">
    <source>
        <dbReference type="Proteomes" id="UP000011607"/>
    </source>
</evidence>
<proteinExistence type="predicted"/>
<dbReference type="STRING" id="1227454.C446_16852"/>
<dbReference type="RefSeq" id="WP_006674247.1">
    <property type="nucleotide sequence ID" value="NZ_AOMA01000182.1"/>
</dbReference>
<organism evidence="1 2">
    <name type="scientific">Halobiforma nitratireducens JCM 10879</name>
    <dbReference type="NCBI Taxonomy" id="1227454"/>
    <lineage>
        <taxon>Archaea</taxon>
        <taxon>Methanobacteriati</taxon>
        <taxon>Methanobacteriota</taxon>
        <taxon>Stenosarchaea group</taxon>
        <taxon>Halobacteria</taxon>
        <taxon>Halobacteriales</taxon>
        <taxon>Natrialbaceae</taxon>
        <taxon>Halobiforma</taxon>
    </lineage>
</organism>
<dbReference type="PATRIC" id="fig|1227454.3.peg.3451"/>
<dbReference type="SUPFAM" id="SSF54285">
    <property type="entry name" value="MoaD/ThiS"/>
    <property type="match status" value="1"/>
</dbReference>
<sequence length="102" mass="10965">MSNRRPTVQLECLFFGPFRDAVGDKTVSYEIDADSVTAGDLLAELEATYPALEGELLDESGDGLAGDTVVTVDERNVGHLEGLETELDEESVVRMIPSVYGG</sequence>
<dbReference type="Gene3D" id="3.10.20.30">
    <property type="match status" value="1"/>
</dbReference>
<dbReference type="NCBIfam" id="NF041918">
    <property type="entry name" value="SAMP1"/>
    <property type="match status" value="1"/>
</dbReference>
<protein>
    <submittedName>
        <fullName evidence="1">Sulfur carrier protein ThiS</fullName>
    </submittedName>
</protein>
<comment type="caution">
    <text evidence="1">The sequence shown here is derived from an EMBL/GenBank/DDBJ whole genome shotgun (WGS) entry which is preliminary data.</text>
</comment>
<dbReference type="InterPro" id="IPR003749">
    <property type="entry name" value="ThiS/MoaD-like"/>
</dbReference>
<dbReference type="eggNOG" id="arCOG00536">
    <property type="taxonomic scope" value="Archaea"/>
</dbReference>
<name>M0LDK3_9EURY</name>
<dbReference type="Proteomes" id="UP000011607">
    <property type="component" value="Unassembled WGS sequence"/>
</dbReference>
<dbReference type="InterPro" id="IPR054834">
    <property type="entry name" value="SAMP1_3"/>
</dbReference>
<dbReference type="InterPro" id="IPR016155">
    <property type="entry name" value="Mopterin_synth/thiamin_S_b"/>
</dbReference>
<accession>M0LDK3</accession>
<dbReference type="AlphaFoldDB" id="M0LDK3"/>